<protein>
    <submittedName>
        <fullName evidence="2 3">Uncharacterized protein</fullName>
    </submittedName>
</protein>
<dbReference type="Gramene" id="Pp3c22_14200V3.2">
    <property type="protein sequence ID" value="Pp3c22_14200V3.2"/>
    <property type="gene ID" value="Pp3c22_14200"/>
</dbReference>
<keyword evidence="4" id="KW-1185">Reference proteome</keyword>
<feature type="region of interest" description="Disordered" evidence="1">
    <location>
        <begin position="40"/>
        <end position="59"/>
    </location>
</feature>
<evidence type="ECO:0000256" key="1">
    <source>
        <dbReference type="SAM" id="MobiDB-lite"/>
    </source>
</evidence>
<dbReference type="EnsemblPlants" id="Pp3c22_14200V3.2">
    <property type="protein sequence ID" value="Pp3c22_14200V3.2"/>
    <property type="gene ID" value="Pp3c22_14200"/>
</dbReference>
<dbReference type="Gene3D" id="6.20.50.20">
    <property type="match status" value="1"/>
</dbReference>
<dbReference type="GO" id="GO:0006396">
    <property type="term" value="P:RNA processing"/>
    <property type="evidence" value="ECO:0007669"/>
    <property type="project" value="InterPro"/>
</dbReference>
<evidence type="ECO:0000313" key="3">
    <source>
        <dbReference type="EnsemblPlants" id="Pp3c22_14200V3.1"/>
    </source>
</evidence>
<evidence type="ECO:0000313" key="4">
    <source>
        <dbReference type="Proteomes" id="UP000006727"/>
    </source>
</evidence>
<dbReference type="InterPro" id="IPR007175">
    <property type="entry name" value="Rpr2/Snm1/Rpp21"/>
</dbReference>
<sequence>MGKKKGGQGGGGGGGYGSNKNPPNQPGLLLHAKPVSLREQLGRGGGAAAAASAQTQNPSALPSTLRAEHLLRLATWASANVPSLGALLGARLGHLSEAAAALLPDSPHSICERCESIMQVGVNCSVRITKNKRKRKSRNADNVCNYVTYFCHYCKHGNLKPGTSKNHLKTKISQAAARSNLKVLGLSKPVERIPNKKL</sequence>
<dbReference type="EMBL" id="ABEU02000022">
    <property type="protein sequence ID" value="PNR30817.1"/>
    <property type="molecule type" value="Genomic_DNA"/>
</dbReference>
<reference evidence="2 4" key="2">
    <citation type="journal article" date="2018" name="Plant J.">
        <title>The Physcomitrella patens chromosome-scale assembly reveals moss genome structure and evolution.</title>
        <authorList>
            <person name="Lang D."/>
            <person name="Ullrich K.K."/>
            <person name="Murat F."/>
            <person name="Fuchs J."/>
            <person name="Jenkins J."/>
            <person name="Haas F.B."/>
            <person name="Piednoel M."/>
            <person name="Gundlach H."/>
            <person name="Van Bel M."/>
            <person name="Meyberg R."/>
            <person name="Vives C."/>
            <person name="Morata J."/>
            <person name="Symeonidi A."/>
            <person name="Hiss M."/>
            <person name="Muchero W."/>
            <person name="Kamisugi Y."/>
            <person name="Saleh O."/>
            <person name="Blanc G."/>
            <person name="Decker E.L."/>
            <person name="van Gessel N."/>
            <person name="Grimwood J."/>
            <person name="Hayes R.D."/>
            <person name="Graham S.W."/>
            <person name="Gunter L.E."/>
            <person name="McDaniel S.F."/>
            <person name="Hoernstein S.N.W."/>
            <person name="Larsson A."/>
            <person name="Li F.W."/>
            <person name="Perroud P.F."/>
            <person name="Phillips J."/>
            <person name="Ranjan P."/>
            <person name="Rokshar D.S."/>
            <person name="Rothfels C.J."/>
            <person name="Schneider L."/>
            <person name="Shu S."/>
            <person name="Stevenson D.W."/>
            <person name="Thummler F."/>
            <person name="Tillich M."/>
            <person name="Villarreal Aguilar J.C."/>
            <person name="Widiez T."/>
            <person name="Wong G.K."/>
            <person name="Wymore A."/>
            <person name="Zhang Y."/>
            <person name="Zimmer A.D."/>
            <person name="Quatrano R.S."/>
            <person name="Mayer K.F.X."/>
            <person name="Goodstein D."/>
            <person name="Casacuberta J.M."/>
            <person name="Vandepoele K."/>
            <person name="Reski R."/>
            <person name="Cuming A.C."/>
            <person name="Tuskan G.A."/>
            <person name="Maumus F."/>
            <person name="Salse J."/>
            <person name="Schmutz J."/>
            <person name="Rensing S.A."/>
        </authorList>
    </citation>
    <scope>NUCLEOTIDE SEQUENCE [LARGE SCALE GENOMIC DNA]</scope>
    <source>
        <strain evidence="3 4">cv. Gransden 2004</strain>
    </source>
</reference>
<dbReference type="KEGG" id="ppp:112274865"/>
<dbReference type="AlphaFoldDB" id="A0A2K1INH2"/>
<dbReference type="RefSeq" id="XP_024360457.1">
    <property type="nucleotide sequence ID" value="XM_024504689.2"/>
</dbReference>
<feature type="compositionally biased region" description="Gly residues" evidence="1">
    <location>
        <begin position="7"/>
        <end position="17"/>
    </location>
</feature>
<dbReference type="Proteomes" id="UP000006727">
    <property type="component" value="Chromosome 22"/>
</dbReference>
<gene>
    <name evidence="3" type="primary">LOC112274865</name>
    <name evidence="2" type="ORF">PHYPA_027133</name>
</gene>
<dbReference type="PaxDb" id="3218-PP1S71_324V6.1"/>
<name>A0A2K1INH2_PHYPA</name>
<reference evidence="3" key="3">
    <citation type="submission" date="2020-12" db="UniProtKB">
        <authorList>
            <consortium name="EnsemblPlants"/>
        </authorList>
    </citation>
    <scope>IDENTIFICATION</scope>
</reference>
<organism evidence="2">
    <name type="scientific">Physcomitrium patens</name>
    <name type="common">Spreading-leaved earth moss</name>
    <name type="synonym">Physcomitrella patens</name>
    <dbReference type="NCBI Taxonomy" id="3218"/>
    <lineage>
        <taxon>Eukaryota</taxon>
        <taxon>Viridiplantae</taxon>
        <taxon>Streptophyta</taxon>
        <taxon>Embryophyta</taxon>
        <taxon>Bryophyta</taxon>
        <taxon>Bryophytina</taxon>
        <taxon>Bryopsida</taxon>
        <taxon>Funariidae</taxon>
        <taxon>Funariales</taxon>
        <taxon>Funariaceae</taxon>
        <taxon>Physcomitrium</taxon>
    </lineage>
</organism>
<dbReference type="PANTHER" id="PTHR36072:SF2">
    <property type="entry name" value="OS01G0531000 PROTEIN"/>
    <property type="match status" value="1"/>
</dbReference>
<proteinExistence type="predicted"/>
<reference evidence="2 4" key="1">
    <citation type="journal article" date="2008" name="Science">
        <title>The Physcomitrella genome reveals evolutionary insights into the conquest of land by plants.</title>
        <authorList>
            <person name="Rensing S."/>
            <person name="Lang D."/>
            <person name="Zimmer A."/>
            <person name="Terry A."/>
            <person name="Salamov A."/>
            <person name="Shapiro H."/>
            <person name="Nishiyama T."/>
            <person name="Perroud P.-F."/>
            <person name="Lindquist E."/>
            <person name="Kamisugi Y."/>
            <person name="Tanahashi T."/>
            <person name="Sakakibara K."/>
            <person name="Fujita T."/>
            <person name="Oishi K."/>
            <person name="Shin-I T."/>
            <person name="Kuroki Y."/>
            <person name="Toyoda A."/>
            <person name="Suzuki Y."/>
            <person name="Hashimoto A."/>
            <person name="Yamaguchi K."/>
            <person name="Sugano A."/>
            <person name="Kohara Y."/>
            <person name="Fujiyama A."/>
            <person name="Anterola A."/>
            <person name="Aoki S."/>
            <person name="Ashton N."/>
            <person name="Barbazuk W.B."/>
            <person name="Barker E."/>
            <person name="Bennetzen J."/>
            <person name="Bezanilla M."/>
            <person name="Blankenship R."/>
            <person name="Cho S.H."/>
            <person name="Dutcher S."/>
            <person name="Estelle M."/>
            <person name="Fawcett J.A."/>
            <person name="Gundlach H."/>
            <person name="Hanada K."/>
            <person name="Heyl A."/>
            <person name="Hicks K.A."/>
            <person name="Hugh J."/>
            <person name="Lohr M."/>
            <person name="Mayer K."/>
            <person name="Melkozernov A."/>
            <person name="Murata T."/>
            <person name="Nelson D."/>
            <person name="Pils B."/>
            <person name="Prigge M."/>
            <person name="Reiss B."/>
            <person name="Renner T."/>
            <person name="Rombauts S."/>
            <person name="Rushton P."/>
            <person name="Sanderfoot A."/>
            <person name="Schween G."/>
            <person name="Shiu S.-H."/>
            <person name="Stueber K."/>
            <person name="Theodoulou F.L."/>
            <person name="Tu H."/>
            <person name="Van de Peer Y."/>
            <person name="Verrier P.J."/>
            <person name="Waters E."/>
            <person name="Wood A."/>
            <person name="Yang L."/>
            <person name="Cove D."/>
            <person name="Cuming A."/>
            <person name="Hasebe M."/>
            <person name="Lucas S."/>
            <person name="Mishler D.B."/>
            <person name="Reski R."/>
            <person name="Grigoriev I."/>
            <person name="Quatrano R.S."/>
            <person name="Boore J.L."/>
        </authorList>
    </citation>
    <scope>NUCLEOTIDE SEQUENCE [LARGE SCALE GENOMIC DNA]</scope>
    <source>
        <strain evidence="3 4">cv. Gransden 2004</strain>
    </source>
</reference>
<dbReference type="Pfam" id="PF04032">
    <property type="entry name" value="Rpr2"/>
    <property type="match status" value="1"/>
</dbReference>
<accession>A0A2K1INH2</accession>
<dbReference type="PANTHER" id="PTHR36072">
    <property type="entry name" value="OS01G0541600 PROTEIN"/>
    <property type="match status" value="1"/>
</dbReference>
<dbReference type="Gramene" id="Pp3c22_14200V3.1">
    <property type="protein sequence ID" value="Pp3c22_14200V3.1"/>
    <property type="gene ID" value="Pp3c22_14200"/>
</dbReference>
<evidence type="ECO:0000313" key="2">
    <source>
        <dbReference type="EMBL" id="PNR30817.1"/>
    </source>
</evidence>
<dbReference type="OrthoDB" id="1937463at2759"/>
<feature type="region of interest" description="Disordered" evidence="1">
    <location>
        <begin position="1"/>
        <end position="29"/>
    </location>
</feature>
<dbReference type="EnsemblPlants" id="Pp3c22_14200V3.1">
    <property type="protein sequence ID" value="Pp3c22_14200V3.1"/>
    <property type="gene ID" value="Pp3c22_14200"/>
</dbReference>
<dbReference type="GeneID" id="112274865"/>